<dbReference type="Gene3D" id="3.40.190.290">
    <property type="match status" value="1"/>
</dbReference>
<dbReference type="GO" id="GO:0003700">
    <property type="term" value="F:DNA-binding transcription factor activity"/>
    <property type="evidence" value="ECO:0007669"/>
    <property type="project" value="InterPro"/>
</dbReference>
<evidence type="ECO:0000256" key="4">
    <source>
        <dbReference type="ARBA" id="ARBA00023163"/>
    </source>
</evidence>
<feature type="domain" description="HTH lysR-type" evidence="5">
    <location>
        <begin position="6"/>
        <end position="59"/>
    </location>
</feature>
<sequence>MFDFRLKVFYAVAKRLNFTKAAGELYISQPAVTKHIKGLEESYQTALFERSGNSKIKLTPAGEVLLSYTGKLLTIHRELEFEMSLGKSKHTGALRIGASTTIAQYLLPAMLADFRQKFKGVRVSMISGNTEEIEQILINKEIEIGFIEGISKNPMINYMPYLQDQIVLVCPDHFSKFKKERINMEELRNCPLLMREPGSGTLEVIAHHLKPFGIKLNDLNIEMQLGSTEGIKSYLAKSDCLAFISVHAIVRELKNRELRIVDIEGFNIERPLQIVHPYGQPSNLAELLIRFAGKQHNLLKESC</sequence>
<dbReference type="CDD" id="cd08420">
    <property type="entry name" value="PBP2_CysL_like"/>
    <property type="match status" value="1"/>
</dbReference>
<dbReference type="InterPro" id="IPR036388">
    <property type="entry name" value="WH-like_DNA-bd_sf"/>
</dbReference>
<dbReference type="Gene3D" id="1.10.10.10">
    <property type="entry name" value="Winged helix-like DNA-binding domain superfamily/Winged helix DNA-binding domain"/>
    <property type="match status" value="1"/>
</dbReference>
<dbReference type="Pfam" id="PF03466">
    <property type="entry name" value="LysR_substrate"/>
    <property type="match status" value="1"/>
</dbReference>
<reference evidence="7" key="1">
    <citation type="submission" date="2016-11" db="EMBL/GenBank/DDBJ databases">
        <authorList>
            <person name="Varghese N."/>
            <person name="Submissions S."/>
        </authorList>
    </citation>
    <scope>NUCLEOTIDE SEQUENCE [LARGE SCALE GENOMIC DNA]</scope>
    <source>
        <strain evidence="7">DSM 16990</strain>
    </source>
</reference>
<evidence type="ECO:0000259" key="5">
    <source>
        <dbReference type="PROSITE" id="PS50931"/>
    </source>
</evidence>
<evidence type="ECO:0000256" key="2">
    <source>
        <dbReference type="ARBA" id="ARBA00023015"/>
    </source>
</evidence>
<name>A0A1M5EHU4_9SPHI</name>
<keyword evidence="4" id="KW-0804">Transcription</keyword>
<evidence type="ECO:0000256" key="1">
    <source>
        <dbReference type="ARBA" id="ARBA00009437"/>
    </source>
</evidence>
<dbReference type="InterPro" id="IPR036390">
    <property type="entry name" value="WH_DNA-bd_sf"/>
</dbReference>
<dbReference type="InterPro" id="IPR000847">
    <property type="entry name" value="LysR_HTH_N"/>
</dbReference>
<dbReference type="PRINTS" id="PR00039">
    <property type="entry name" value="HTHLYSR"/>
</dbReference>
<dbReference type="SUPFAM" id="SSF46785">
    <property type="entry name" value="Winged helix' DNA-binding domain"/>
    <property type="match status" value="1"/>
</dbReference>
<gene>
    <name evidence="6" type="ORF">SAMN04488522_103656</name>
</gene>
<dbReference type="GO" id="GO:0000976">
    <property type="term" value="F:transcription cis-regulatory region binding"/>
    <property type="evidence" value="ECO:0007669"/>
    <property type="project" value="TreeGrafter"/>
</dbReference>
<dbReference type="EMBL" id="FQUQ01000003">
    <property type="protein sequence ID" value="SHF78730.1"/>
    <property type="molecule type" value="Genomic_DNA"/>
</dbReference>
<keyword evidence="2" id="KW-0805">Transcription regulation</keyword>
<evidence type="ECO:0000256" key="3">
    <source>
        <dbReference type="ARBA" id="ARBA00023125"/>
    </source>
</evidence>
<comment type="similarity">
    <text evidence="1">Belongs to the LysR transcriptional regulatory family.</text>
</comment>
<accession>A0A1M5EHU4</accession>
<dbReference type="SUPFAM" id="SSF53850">
    <property type="entry name" value="Periplasmic binding protein-like II"/>
    <property type="match status" value="1"/>
</dbReference>
<keyword evidence="3 6" id="KW-0238">DNA-binding</keyword>
<protein>
    <submittedName>
        <fullName evidence="6">DNA-binding transcriptional regulator, LysR family</fullName>
    </submittedName>
</protein>
<dbReference type="AlphaFoldDB" id="A0A1M5EHU4"/>
<evidence type="ECO:0000313" key="7">
    <source>
        <dbReference type="Proteomes" id="UP000184287"/>
    </source>
</evidence>
<proteinExistence type="inferred from homology"/>
<dbReference type="PANTHER" id="PTHR30126">
    <property type="entry name" value="HTH-TYPE TRANSCRIPTIONAL REGULATOR"/>
    <property type="match status" value="1"/>
</dbReference>
<keyword evidence="7" id="KW-1185">Reference proteome</keyword>
<dbReference type="OrthoDB" id="9785745at2"/>
<organism evidence="6 7">
    <name type="scientific">Pedobacter caeni</name>
    <dbReference type="NCBI Taxonomy" id="288992"/>
    <lineage>
        <taxon>Bacteria</taxon>
        <taxon>Pseudomonadati</taxon>
        <taxon>Bacteroidota</taxon>
        <taxon>Sphingobacteriia</taxon>
        <taxon>Sphingobacteriales</taxon>
        <taxon>Sphingobacteriaceae</taxon>
        <taxon>Pedobacter</taxon>
    </lineage>
</organism>
<evidence type="ECO:0000313" key="6">
    <source>
        <dbReference type="EMBL" id="SHF78730.1"/>
    </source>
</evidence>
<dbReference type="InterPro" id="IPR005119">
    <property type="entry name" value="LysR_subst-bd"/>
</dbReference>
<dbReference type="Proteomes" id="UP000184287">
    <property type="component" value="Unassembled WGS sequence"/>
</dbReference>
<dbReference type="Pfam" id="PF00126">
    <property type="entry name" value="HTH_1"/>
    <property type="match status" value="1"/>
</dbReference>
<dbReference type="STRING" id="288992.SAMN04488522_103656"/>
<dbReference type="PROSITE" id="PS50931">
    <property type="entry name" value="HTH_LYSR"/>
    <property type="match status" value="1"/>
</dbReference>
<dbReference type="PANTHER" id="PTHR30126:SF39">
    <property type="entry name" value="HTH-TYPE TRANSCRIPTIONAL REGULATOR CYSL"/>
    <property type="match status" value="1"/>
</dbReference>
<dbReference type="RefSeq" id="WP_073232406.1">
    <property type="nucleotide sequence ID" value="NZ_FQUQ01000003.1"/>
</dbReference>